<protein>
    <submittedName>
        <fullName evidence="2">N-6 DNA Methylase</fullName>
    </submittedName>
</protein>
<evidence type="ECO:0000313" key="2">
    <source>
        <dbReference type="EMBL" id="SDB34093.1"/>
    </source>
</evidence>
<dbReference type="InterPro" id="IPR003356">
    <property type="entry name" value="DNA_methylase_A-5"/>
</dbReference>
<dbReference type="AlphaFoldDB" id="A0A1G6CMH6"/>
<dbReference type="Pfam" id="PF02384">
    <property type="entry name" value="N6_Mtase"/>
    <property type="match status" value="1"/>
</dbReference>
<dbReference type="Proteomes" id="UP000199228">
    <property type="component" value="Unassembled WGS sequence"/>
</dbReference>
<sequence length="113" mass="13262">MGSPYEKKYIELTDEDRAKVVETYHNWQQVGDENTYENIPEFCYSAGYDEVAEKGFTLVPSRYIAFVNRDENIDFDTKMKSLQSELQDLLVQEEKSKEELLGVFKELGYEIKL</sequence>
<dbReference type="InterPro" id="IPR029063">
    <property type="entry name" value="SAM-dependent_MTases_sf"/>
</dbReference>
<dbReference type="EMBL" id="FMXR01000022">
    <property type="protein sequence ID" value="SDB34093.1"/>
    <property type="molecule type" value="Genomic_DNA"/>
</dbReference>
<evidence type="ECO:0000259" key="1">
    <source>
        <dbReference type="Pfam" id="PF02384"/>
    </source>
</evidence>
<dbReference type="SUPFAM" id="SSF53335">
    <property type="entry name" value="S-adenosyl-L-methionine-dependent methyltransferases"/>
    <property type="match status" value="1"/>
</dbReference>
<dbReference type="GO" id="GO:0003677">
    <property type="term" value="F:DNA binding"/>
    <property type="evidence" value="ECO:0007669"/>
    <property type="project" value="InterPro"/>
</dbReference>
<proteinExistence type="predicted"/>
<dbReference type="Gene3D" id="3.40.50.150">
    <property type="entry name" value="Vaccinia Virus protein VP39"/>
    <property type="match status" value="1"/>
</dbReference>
<feature type="domain" description="DNA methylase adenine-specific" evidence="1">
    <location>
        <begin position="7"/>
        <end position="68"/>
    </location>
</feature>
<dbReference type="STRING" id="1732.SAMN02910417_02524"/>
<keyword evidence="2" id="KW-0489">Methyltransferase</keyword>
<keyword evidence="3" id="KW-1185">Reference proteome</keyword>
<name>A0A1G6CMH6_EUBOX</name>
<gene>
    <name evidence="2" type="ORF">SAMN02910417_02524</name>
</gene>
<accession>A0A1G6CMH6</accession>
<evidence type="ECO:0000313" key="3">
    <source>
        <dbReference type="Proteomes" id="UP000199228"/>
    </source>
</evidence>
<dbReference type="GO" id="GO:0032259">
    <property type="term" value="P:methylation"/>
    <property type="evidence" value="ECO:0007669"/>
    <property type="project" value="UniProtKB-KW"/>
</dbReference>
<keyword evidence="2" id="KW-0808">Transferase</keyword>
<reference evidence="2 3" key="1">
    <citation type="submission" date="2016-10" db="EMBL/GenBank/DDBJ databases">
        <authorList>
            <person name="de Groot N.N."/>
        </authorList>
    </citation>
    <scope>NUCLEOTIDE SEQUENCE [LARGE SCALE GENOMIC DNA]</scope>
    <source>
        <strain evidence="2 3">DSM 3217</strain>
    </source>
</reference>
<dbReference type="GO" id="GO:0008170">
    <property type="term" value="F:N-methyltransferase activity"/>
    <property type="evidence" value="ECO:0007669"/>
    <property type="project" value="InterPro"/>
</dbReference>
<organism evidence="2 3">
    <name type="scientific">Eubacterium oxidoreducens</name>
    <dbReference type="NCBI Taxonomy" id="1732"/>
    <lineage>
        <taxon>Bacteria</taxon>
        <taxon>Bacillati</taxon>
        <taxon>Bacillota</taxon>
        <taxon>Clostridia</taxon>
        <taxon>Eubacteriales</taxon>
        <taxon>Eubacteriaceae</taxon>
        <taxon>Eubacterium</taxon>
    </lineage>
</organism>